<keyword evidence="1" id="KW-1133">Transmembrane helix</keyword>
<evidence type="ECO:0000256" key="1">
    <source>
        <dbReference type="SAM" id="Phobius"/>
    </source>
</evidence>
<evidence type="ECO:0000313" key="2">
    <source>
        <dbReference type="EMBL" id="SFV74709.1"/>
    </source>
</evidence>
<feature type="transmembrane region" description="Helical" evidence="1">
    <location>
        <begin position="16"/>
        <end position="38"/>
    </location>
</feature>
<gene>
    <name evidence="2" type="ORF">MNB_SM-3-1424</name>
</gene>
<keyword evidence="1" id="KW-0812">Transmembrane</keyword>
<reference evidence="2" key="1">
    <citation type="submission" date="2016-10" db="EMBL/GenBank/DDBJ databases">
        <authorList>
            <person name="de Groot N.N."/>
        </authorList>
    </citation>
    <scope>NUCLEOTIDE SEQUENCE</scope>
</reference>
<dbReference type="EMBL" id="FPHP01000003">
    <property type="protein sequence ID" value="SFV74709.1"/>
    <property type="molecule type" value="Genomic_DNA"/>
</dbReference>
<organism evidence="2">
    <name type="scientific">hydrothermal vent metagenome</name>
    <dbReference type="NCBI Taxonomy" id="652676"/>
    <lineage>
        <taxon>unclassified sequences</taxon>
        <taxon>metagenomes</taxon>
        <taxon>ecological metagenomes</taxon>
    </lineage>
</organism>
<name>A0A1W1D257_9ZZZZ</name>
<accession>A0A1W1D257</accession>
<dbReference type="AlphaFoldDB" id="A0A1W1D257"/>
<proteinExistence type="predicted"/>
<protein>
    <submittedName>
        <fullName evidence="2">Uncharacterized protein</fullName>
    </submittedName>
</protein>
<keyword evidence="1" id="KW-0472">Membrane</keyword>
<sequence>MIHDIKPLLEIKDYSFYYLLVIVIVFSFLFGSGVYLFIKWLKKEKKRNIKEEHLEILNHLDLEDTKKTAYAISKYGATFKDDSNRHLEMYNNLIARLQRYKYKKDVESFDEETLGYIEVYRGMCDV</sequence>